<protein>
    <submittedName>
        <fullName evidence="1">Uncharacterized protein</fullName>
    </submittedName>
</protein>
<keyword evidence="2" id="KW-1185">Reference proteome</keyword>
<dbReference type="AlphaFoldDB" id="A0A1J7J0P2"/>
<proteinExistence type="predicted"/>
<dbReference type="STRING" id="1408157.A0A1J7J0P2"/>
<organism evidence="1 2">
    <name type="scientific">Coniochaeta ligniaria NRRL 30616</name>
    <dbReference type="NCBI Taxonomy" id="1408157"/>
    <lineage>
        <taxon>Eukaryota</taxon>
        <taxon>Fungi</taxon>
        <taxon>Dikarya</taxon>
        <taxon>Ascomycota</taxon>
        <taxon>Pezizomycotina</taxon>
        <taxon>Sordariomycetes</taxon>
        <taxon>Sordariomycetidae</taxon>
        <taxon>Coniochaetales</taxon>
        <taxon>Coniochaetaceae</taxon>
        <taxon>Coniochaeta</taxon>
    </lineage>
</organism>
<dbReference type="OrthoDB" id="2269373at2759"/>
<reference evidence="1 2" key="1">
    <citation type="submission" date="2016-10" db="EMBL/GenBank/DDBJ databases">
        <title>Draft genome sequence of Coniochaeta ligniaria NRRL30616, a lignocellulolytic fungus for bioabatement of inhibitors in plant biomass hydrolysates.</title>
        <authorList>
            <consortium name="DOE Joint Genome Institute"/>
            <person name="Jimenez D.J."/>
            <person name="Hector R.E."/>
            <person name="Riley R."/>
            <person name="Sun H."/>
            <person name="Grigoriev I.V."/>
            <person name="Van Elsas J.D."/>
            <person name="Nichols N.N."/>
        </authorList>
    </citation>
    <scope>NUCLEOTIDE SEQUENCE [LARGE SCALE GENOMIC DNA]</scope>
    <source>
        <strain evidence="1 2">NRRL 30616</strain>
    </source>
</reference>
<evidence type="ECO:0000313" key="2">
    <source>
        <dbReference type="Proteomes" id="UP000182658"/>
    </source>
</evidence>
<dbReference type="EMBL" id="KV875094">
    <property type="protein sequence ID" value="OIW33061.1"/>
    <property type="molecule type" value="Genomic_DNA"/>
</dbReference>
<gene>
    <name evidence="1" type="ORF">CONLIGDRAFT_695407</name>
</gene>
<name>A0A1J7J0P2_9PEZI</name>
<accession>A0A1J7J0P2</accession>
<dbReference type="Proteomes" id="UP000182658">
    <property type="component" value="Unassembled WGS sequence"/>
</dbReference>
<sequence length="120" mass="13324">MTCRTIVEALVYMVSELHQLTSGRLVETAWALLRHMHDEQSVVMQGGHNVYAALANSTLEAWDARWQALERRPEAVPKFIDMLLVARRMAETADEAQPGIGGLPSGFMNVHDGPGLQLLE</sequence>
<evidence type="ECO:0000313" key="1">
    <source>
        <dbReference type="EMBL" id="OIW33061.1"/>
    </source>
</evidence>
<dbReference type="InParanoid" id="A0A1J7J0P2"/>